<dbReference type="InterPro" id="IPR052354">
    <property type="entry name" value="Cell_Wall_Dynamics_Protein"/>
</dbReference>
<accession>A0ABX3PAE7</accession>
<feature type="domain" description="SH3b" evidence="1">
    <location>
        <begin position="123"/>
        <end position="181"/>
    </location>
</feature>
<keyword evidence="3" id="KW-1185">Reference proteome</keyword>
<dbReference type="InterPro" id="IPR003646">
    <property type="entry name" value="SH3-like_bac-type"/>
</dbReference>
<protein>
    <recommendedName>
        <fullName evidence="1">SH3b domain-containing protein</fullName>
    </recommendedName>
</protein>
<evidence type="ECO:0000313" key="3">
    <source>
        <dbReference type="Proteomes" id="UP000192652"/>
    </source>
</evidence>
<feature type="domain" description="SH3b" evidence="1">
    <location>
        <begin position="48"/>
        <end position="111"/>
    </location>
</feature>
<comment type="caution">
    <text evidence="2">The sequence shown here is derived from an EMBL/GenBank/DDBJ whole genome shotgun (WGS) entry which is preliminary data.</text>
</comment>
<gene>
    <name evidence="2" type="ORF">BTR14_18730</name>
</gene>
<dbReference type="PANTHER" id="PTHR34408">
    <property type="entry name" value="FAMILY PROTEIN, PUTATIVE-RELATED"/>
    <property type="match status" value="1"/>
</dbReference>
<dbReference type="SMART" id="SM00287">
    <property type="entry name" value="SH3b"/>
    <property type="match status" value="2"/>
</dbReference>
<dbReference type="Gene3D" id="2.30.30.40">
    <property type="entry name" value="SH3 Domains"/>
    <property type="match status" value="2"/>
</dbReference>
<dbReference type="InterPro" id="IPR010466">
    <property type="entry name" value="DUF1058"/>
</dbReference>
<proteinExistence type="predicted"/>
<evidence type="ECO:0000313" key="2">
    <source>
        <dbReference type="EMBL" id="OQP84700.1"/>
    </source>
</evidence>
<dbReference type="EMBL" id="MSPX01000019">
    <property type="protein sequence ID" value="OQP84700.1"/>
    <property type="molecule type" value="Genomic_DNA"/>
</dbReference>
<organism evidence="2 3">
    <name type="scientific">Xaviernesmea rhizosphaerae</name>
    <dbReference type="NCBI Taxonomy" id="1672749"/>
    <lineage>
        <taxon>Bacteria</taxon>
        <taxon>Pseudomonadati</taxon>
        <taxon>Pseudomonadota</taxon>
        <taxon>Alphaproteobacteria</taxon>
        <taxon>Hyphomicrobiales</taxon>
        <taxon>Rhizobiaceae</taxon>
        <taxon>Rhizobium/Agrobacterium group</taxon>
        <taxon>Xaviernesmea</taxon>
    </lineage>
</organism>
<dbReference type="Pfam" id="PF06347">
    <property type="entry name" value="SH3_4"/>
    <property type="match status" value="2"/>
</dbReference>
<sequence length="187" mass="20296">MSMRRIPVILLKGTVLAGILLGGIVSQAPLAKPAAAQATRGASGLPLPRFVSLKSRSVNLRVGPSLDYAVSWRYLKAGIPVEIIQEYENWRRIRDAEGTEGWVNQALLSGERTALTAPWMRGKGSGVFVNMRREPASGAGIVARMEPGVIVHVRECNGDWCRAETQGVSGWIAQNELWGAYPGEAFK</sequence>
<dbReference type="Proteomes" id="UP000192652">
    <property type="component" value="Unassembled WGS sequence"/>
</dbReference>
<name>A0ABX3PAE7_9HYPH</name>
<dbReference type="PANTHER" id="PTHR34408:SF1">
    <property type="entry name" value="GLYCOSYL HYDROLASE FAMILY 19 DOMAIN-CONTAINING PROTEIN HI_1415"/>
    <property type="match status" value="1"/>
</dbReference>
<reference evidence="2 3" key="1">
    <citation type="journal article" date="2017" name="Antonie Van Leeuwenhoek">
        <title>Rhizobium rhizosphaerae sp. nov., a novel species isolated from rice rhizosphere.</title>
        <authorList>
            <person name="Zhao J.J."/>
            <person name="Zhang J."/>
            <person name="Zhang R.J."/>
            <person name="Zhang C.W."/>
            <person name="Yin H.Q."/>
            <person name="Zhang X.X."/>
        </authorList>
    </citation>
    <scope>NUCLEOTIDE SEQUENCE [LARGE SCALE GENOMIC DNA]</scope>
    <source>
        <strain evidence="2 3">RD15</strain>
    </source>
</reference>
<evidence type="ECO:0000259" key="1">
    <source>
        <dbReference type="SMART" id="SM00287"/>
    </source>
</evidence>